<accession>A0A382S0L0</accession>
<sequence>MLLMKVIVSAQSCDQPLYKRLDLTSSSPNALYPIIGIVLLLTTQHVSADKSSNSVIGALPGK</sequence>
<evidence type="ECO:0000313" key="1">
    <source>
        <dbReference type="EMBL" id="SVD02708.1"/>
    </source>
</evidence>
<organism evidence="1">
    <name type="scientific">marine metagenome</name>
    <dbReference type="NCBI Taxonomy" id="408172"/>
    <lineage>
        <taxon>unclassified sequences</taxon>
        <taxon>metagenomes</taxon>
        <taxon>ecological metagenomes</taxon>
    </lineage>
</organism>
<dbReference type="AlphaFoldDB" id="A0A382S0L0"/>
<gene>
    <name evidence="1" type="ORF">METZ01_LOCUS355562</name>
</gene>
<protein>
    <submittedName>
        <fullName evidence="1">Uncharacterized protein</fullName>
    </submittedName>
</protein>
<name>A0A382S0L0_9ZZZZ</name>
<proteinExistence type="predicted"/>
<reference evidence="1" key="1">
    <citation type="submission" date="2018-05" db="EMBL/GenBank/DDBJ databases">
        <authorList>
            <person name="Lanie J.A."/>
            <person name="Ng W.-L."/>
            <person name="Kazmierczak K.M."/>
            <person name="Andrzejewski T.M."/>
            <person name="Davidsen T.M."/>
            <person name="Wayne K.J."/>
            <person name="Tettelin H."/>
            <person name="Glass J.I."/>
            <person name="Rusch D."/>
            <person name="Podicherti R."/>
            <person name="Tsui H.-C.T."/>
            <person name="Winkler M.E."/>
        </authorList>
    </citation>
    <scope>NUCLEOTIDE SEQUENCE</scope>
</reference>
<dbReference type="EMBL" id="UINC01125106">
    <property type="protein sequence ID" value="SVD02708.1"/>
    <property type="molecule type" value="Genomic_DNA"/>
</dbReference>